<sequence length="582" mass="66169">MSRTSLVRWQLLVLAVLTLLVGLRACQRRAEAPHAITLFADMAPGMLYHKVLHVEQPVRLRWKGIGAWRRTASGPEPVAYGWVLRRSDRQVVWQMQPRDVDDPPRFRVQDTLRLAPGVYDVFFTTQGNVSQPNGFWSWLFPKASWMRGYRDWGLWAEVLDGPASLRLEEGSPAAPAGPALLWTAAPMASASSRMALLEVRRPTRLLVYAVGELQAQPADYGWIERLPDGERLWEMRRENTQPAGGWEGNRMARDTVEFMPGVYRAWFQTDAAHAFGNWRFNPPFDVAAWGLTLWRLHPEDTSVVLLDPWVSRRPLLMLAPVGNAENRQVEFSARDTTEVLLYAVGELGTRNRRYDYAWLTDSLGTTLWKMERARSVPAGGHPNNRLEVAALRLPPGRYVLHYQTDDSHAYEDWRNGRPEHPERWGVTLFPLRPGRDTLIVHAASTSAPSVAPPSPPVQTTGALLVDLTRVRNNEHREQAFTLTQPTRLRIRAVGELSLSGQYDYGWIEQAGTGEVVWEMTWQHTKPAGGDGRNRMADTLLTLPAGTYIAHFRTDFSHAYGQFEYPEPHEPEAWGLRIERIDQ</sequence>
<dbReference type="EMBL" id="DSGB01000004">
    <property type="protein sequence ID" value="HER95942.1"/>
    <property type="molecule type" value="Genomic_DNA"/>
</dbReference>
<comment type="caution">
    <text evidence="1">The sequence shown here is derived from an EMBL/GenBank/DDBJ whole genome shotgun (WGS) entry which is preliminary data.</text>
</comment>
<evidence type="ECO:0000313" key="1">
    <source>
        <dbReference type="EMBL" id="HER95942.1"/>
    </source>
</evidence>
<dbReference type="AlphaFoldDB" id="A0A7V2B0A3"/>
<gene>
    <name evidence="1" type="ORF">ENO59_05425</name>
</gene>
<name>A0A7V2B0A3_RHOMR</name>
<protein>
    <submittedName>
        <fullName evidence="1">Uncharacterized protein</fullName>
    </submittedName>
</protein>
<accession>A0A7V2B0A3</accession>
<proteinExistence type="predicted"/>
<organism evidence="1">
    <name type="scientific">Rhodothermus marinus</name>
    <name type="common">Rhodothermus obamensis</name>
    <dbReference type="NCBI Taxonomy" id="29549"/>
    <lineage>
        <taxon>Bacteria</taxon>
        <taxon>Pseudomonadati</taxon>
        <taxon>Rhodothermota</taxon>
        <taxon>Rhodothermia</taxon>
        <taxon>Rhodothermales</taxon>
        <taxon>Rhodothermaceae</taxon>
        <taxon>Rhodothermus</taxon>
    </lineage>
</organism>
<reference evidence="1" key="1">
    <citation type="journal article" date="2020" name="mSystems">
        <title>Genome- and Community-Level Interaction Insights into Carbon Utilization and Element Cycling Functions of Hydrothermarchaeota in Hydrothermal Sediment.</title>
        <authorList>
            <person name="Zhou Z."/>
            <person name="Liu Y."/>
            <person name="Xu W."/>
            <person name="Pan J."/>
            <person name="Luo Z.H."/>
            <person name="Li M."/>
        </authorList>
    </citation>
    <scope>NUCLEOTIDE SEQUENCE [LARGE SCALE GENOMIC DNA]</scope>
    <source>
        <strain evidence="1">SpSt-143</strain>
    </source>
</reference>